<dbReference type="KEGG" id="mmaa:FR932_15490"/>
<comment type="similarity">
    <text evidence="3 7">Belongs to the IspD/TarI cytidylyltransferase family. IspD subfamily.</text>
</comment>
<evidence type="ECO:0000256" key="5">
    <source>
        <dbReference type="ARBA" id="ARBA00022695"/>
    </source>
</evidence>
<dbReference type="EC" id="2.7.7.60" evidence="7"/>
<feature type="site" description="Positions MEP for the nucleophilic attack" evidence="7">
    <location>
        <position position="209"/>
    </location>
</feature>
<dbReference type="InterPro" id="IPR018294">
    <property type="entry name" value="ISPD_synthase_CS"/>
</dbReference>
<dbReference type="PROSITE" id="PS01295">
    <property type="entry name" value="ISPD"/>
    <property type="match status" value="1"/>
</dbReference>
<dbReference type="RefSeq" id="WP_019442344.1">
    <property type="nucleotide sequence ID" value="NZ_ALOE01000029.1"/>
</dbReference>
<keyword evidence="5 7" id="KW-0548">Nucleotidyltransferase</keyword>
<organism evidence="9 10">
    <name type="scientific">Moritella marina ATCC 15381</name>
    <dbReference type="NCBI Taxonomy" id="1202962"/>
    <lineage>
        <taxon>Bacteria</taxon>
        <taxon>Pseudomonadati</taxon>
        <taxon>Pseudomonadota</taxon>
        <taxon>Gammaproteobacteria</taxon>
        <taxon>Alteromonadales</taxon>
        <taxon>Moritellaceae</taxon>
        <taxon>Moritella</taxon>
    </lineage>
</organism>
<comment type="pathway">
    <text evidence="2 7">Isoprenoid biosynthesis; isopentenyl diphosphate biosynthesis via DXP pathway; isopentenyl diphosphate from 1-deoxy-D-xylulose 5-phosphate: step 2/6.</text>
</comment>
<feature type="site" description="Positions MEP for the nucleophilic attack" evidence="7">
    <location>
        <position position="153"/>
    </location>
</feature>
<name>A0A5J6WM86_MORMI</name>
<dbReference type="InterPro" id="IPR034683">
    <property type="entry name" value="IspD/TarI"/>
</dbReference>
<dbReference type="PANTHER" id="PTHR32125">
    <property type="entry name" value="2-C-METHYL-D-ERYTHRITOL 4-PHOSPHATE CYTIDYLYLTRANSFERASE, CHLOROPLASTIC"/>
    <property type="match status" value="1"/>
</dbReference>
<dbReference type="AlphaFoldDB" id="A0A5J6WM86"/>
<dbReference type="GO" id="GO:0050518">
    <property type="term" value="F:2-C-methyl-D-erythritol 4-phosphate cytidylyltransferase activity"/>
    <property type="evidence" value="ECO:0007669"/>
    <property type="project" value="UniProtKB-UniRule"/>
</dbReference>
<dbReference type="InterPro" id="IPR001228">
    <property type="entry name" value="IspD"/>
</dbReference>
<evidence type="ECO:0000313" key="10">
    <source>
        <dbReference type="Proteomes" id="UP000327424"/>
    </source>
</evidence>
<sequence length="239" mass="25952">MTEQFIAVVPAAGVGARMGANIPKQYLPLHNKTVIEHTLVALLSHPRISKVVVALGSEDGWFTDLDIANDPAIIRVDGGKERADSVLAGLQACHSYQWVLVHDAARPCLTHVDIDNLIIAALDSEHGAILGSQVRDTMKRTDAQGHIIATVERELLWHALTPQMFPVKLLTDALTTGLAGNADITDEASAIELLGLTPKMVVGRADNIKITRPEDMPLAQLFLQQLTQKNNHECNGEDK</sequence>
<evidence type="ECO:0000256" key="1">
    <source>
        <dbReference type="ARBA" id="ARBA00001282"/>
    </source>
</evidence>
<keyword evidence="10" id="KW-1185">Reference proteome</keyword>
<gene>
    <name evidence="7 9" type="primary">ispD</name>
    <name evidence="9" type="ORF">FR932_15490</name>
</gene>
<feature type="domain" description="PAS" evidence="8">
    <location>
        <begin position="187"/>
        <end position="230"/>
    </location>
</feature>
<dbReference type="PANTHER" id="PTHR32125:SF4">
    <property type="entry name" value="2-C-METHYL-D-ERYTHRITOL 4-PHOSPHATE CYTIDYLYLTRANSFERASE, CHLOROPLASTIC"/>
    <property type="match status" value="1"/>
</dbReference>
<dbReference type="GO" id="GO:0019288">
    <property type="term" value="P:isopentenyl diphosphate biosynthetic process, methylerythritol 4-phosphate pathway"/>
    <property type="evidence" value="ECO:0007669"/>
    <property type="project" value="UniProtKB-UniRule"/>
</dbReference>
<feature type="site" description="Transition state stabilizer" evidence="7">
    <location>
        <position position="24"/>
    </location>
</feature>
<evidence type="ECO:0000256" key="4">
    <source>
        <dbReference type="ARBA" id="ARBA00022679"/>
    </source>
</evidence>
<dbReference type="HAMAP" id="MF_00108">
    <property type="entry name" value="IspD"/>
    <property type="match status" value="1"/>
</dbReference>
<evidence type="ECO:0000256" key="3">
    <source>
        <dbReference type="ARBA" id="ARBA00009789"/>
    </source>
</evidence>
<evidence type="ECO:0000313" key="9">
    <source>
        <dbReference type="EMBL" id="QFI39157.1"/>
    </source>
</evidence>
<dbReference type="EMBL" id="CP044399">
    <property type="protein sequence ID" value="QFI39157.1"/>
    <property type="molecule type" value="Genomic_DNA"/>
</dbReference>
<dbReference type="OrthoDB" id="9806837at2"/>
<dbReference type="InterPro" id="IPR050088">
    <property type="entry name" value="IspD/TarI_cytidylyltransf_bact"/>
</dbReference>
<keyword evidence="6 7" id="KW-0414">Isoprene biosynthesis</keyword>
<dbReference type="InterPro" id="IPR000014">
    <property type="entry name" value="PAS"/>
</dbReference>
<dbReference type="Gene3D" id="3.90.550.10">
    <property type="entry name" value="Spore Coat Polysaccharide Biosynthesis Protein SpsA, Chain A"/>
    <property type="match status" value="1"/>
</dbReference>
<keyword evidence="4 7" id="KW-0808">Transferase</keyword>
<evidence type="ECO:0000259" key="8">
    <source>
        <dbReference type="PROSITE" id="PS50112"/>
    </source>
</evidence>
<evidence type="ECO:0000256" key="2">
    <source>
        <dbReference type="ARBA" id="ARBA00004787"/>
    </source>
</evidence>
<evidence type="ECO:0000256" key="6">
    <source>
        <dbReference type="ARBA" id="ARBA00023229"/>
    </source>
</evidence>
<dbReference type="CDD" id="cd02516">
    <property type="entry name" value="CDP-ME_synthetase"/>
    <property type="match status" value="1"/>
</dbReference>
<reference evidence="9 10" key="1">
    <citation type="submission" date="2019-09" db="EMBL/GenBank/DDBJ databases">
        <title>Hybrid Assembly of the complete Genome of the Deep-Sea Bacterium Moritella marina from long Nanopore and Illumina reads.</title>
        <authorList>
            <person name="Magin S."/>
            <person name="Georgoulis A."/>
            <person name="Papadimitriou K."/>
            <person name="Iliakis G."/>
            <person name="Vorgias C.E."/>
        </authorList>
    </citation>
    <scope>NUCLEOTIDE SEQUENCE [LARGE SCALE GENOMIC DNA]</scope>
    <source>
        <strain evidence="9 10">MP-1</strain>
    </source>
</reference>
<dbReference type="InterPro" id="IPR029044">
    <property type="entry name" value="Nucleotide-diphossugar_trans"/>
</dbReference>
<evidence type="ECO:0000256" key="7">
    <source>
        <dbReference type="HAMAP-Rule" id="MF_00108"/>
    </source>
</evidence>
<dbReference type="Proteomes" id="UP000327424">
    <property type="component" value="Chromosome"/>
</dbReference>
<feature type="site" description="Transition state stabilizer" evidence="7">
    <location>
        <position position="17"/>
    </location>
</feature>
<dbReference type="Pfam" id="PF01128">
    <property type="entry name" value="IspD"/>
    <property type="match status" value="1"/>
</dbReference>
<dbReference type="PROSITE" id="PS50112">
    <property type="entry name" value="PAS"/>
    <property type="match status" value="1"/>
</dbReference>
<dbReference type="SUPFAM" id="SSF53448">
    <property type="entry name" value="Nucleotide-diphospho-sugar transferases"/>
    <property type="match status" value="1"/>
</dbReference>
<dbReference type="NCBIfam" id="TIGR00453">
    <property type="entry name" value="ispD"/>
    <property type="match status" value="1"/>
</dbReference>
<dbReference type="UniPathway" id="UPA00056">
    <property type="reaction ID" value="UER00093"/>
</dbReference>
<accession>A0A5J6WM86</accession>
<dbReference type="FunFam" id="3.90.550.10:FF:000003">
    <property type="entry name" value="2-C-methyl-D-erythritol 4-phosphate cytidylyltransferase"/>
    <property type="match status" value="1"/>
</dbReference>
<proteinExistence type="inferred from homology"/>
<comment type="function">
    <text evidence="7">Catalyzes the formation of 4-diphosphocytidyl-2-C-methyl-D-erythritol from CTP and 2-C-methyl-D-erythritol 4-phosphate (MEP).</text>
</comment>
<protein>
    <recommendedName>
        <fullName evidence="7">2-C-methyl-D-erythritol 4-phosphate cytidylyltransferase</fullName>
        <ecNumber evidence="7">2.7.7.60</ecNumber>
    </recommendedName>
    <alternativeName>
        <fullName evidence="7">4-diphosphocytidyl-2C-methyl-D-erythritol synthase</fullName>
    </alternativeName>
    <alternativeName>
        <fullName evidence="7">MEP cytidylyltransferase</fullName>
        <shortName evidence="7">MCT</shortName>
    </alternativeName>
</protein>
<comment type="catalytic activity">
    <reaction evidence="1 7">
        <text>2-C-methyl-D-erythritol 4-phosphate + CTP + H(+) = 4-CDP-2-C-methyl-D-erythritol + diphosphate</text>
        <dbReference type="Rhea" id="RHEA:13429"/>
        <dbReference type="ChEBI" id="CHEBI:15378"/>
        <dbReference type="ChEBI" id="CHEBI:33019"/>
        <dbReference type="ChEBI" id="CHEBI:37563"/>
        <dbReference type="ChEBI" id="CHEBI:57823"/>
        <dbReference type="ChEBI" id="CHEBI:58262"/>
        <dbReference type="EC" id="2.7.7.60"/>
    </reaction>
</comment>